<feature type="signal peptide" evidence="4">
    <location>
        <begin position="1"/>
        <end position="20"/>
    </location>
</feature>
<dbReference type="InterPro" id="IPR050671">
    <property type="entry name" value="CD300_family_receptors"/>
</dbReference>
<dbReference type="InterPro" id="IPR036179">
    <property type="entry name" value="Ig-like_dom_sf"/>
</dbReference>
<protein>
    <recommendedName>
        <fullName evidence="5">Immunoglobulin V-set domain-containing protein</fullName>
    </recommendedName>
</protein>
<comment type="subcellular location">
    <subcellularLocation>
        <location evidence="1">Membrane</location>
    </subcellularLocation>
</comment>
<dbReference type="InterPro" id="IPR013783">
    <property type="entry name" value="Ig-like_fold"/>
</dbReference>
<dbReference type="InParanoid" id="A0A674DEE2"/>
<sequence length="138" mass="16291">QYCTFLYPSTLFYCIAVVLNTEMYCITQSQICPYDRGFETYQKYLSKGIWAYQVDVIQTKMHQHPAWTHKGRFSLYDDTKRRVFTVIIRQLTRQDEGTYWCGVDKPTIPDSYTEVELDVKEATYVITWSVPLVNEVSL</sequence>
<reference evidence="6" key="1">
    <citation type="submission" date="2025-08" db="UniProtKB">
        <authorList>
            <consortium name="Ensembl"/>
        </authorList>
    </citation>
    <scope>IDENTIFICATION</scope>
</reference>
<proteinExistence type="predicted"/>
<dbReference type="InterPro" id="IPR013106">
    <property type="entry name" value="Ig_V-set"/>
</dbReference>
<dbReference type="Proteomes" id="UP000472277">
    <property type="component" value="Unassembled WGS sequence"/>
</dbReference>
<accession>A0A674DEE2</accession>
<name>A0A674DEE2_SALTR</name>
<keyword evidence="2" id="KW-0812">Transmembrane</keyword>
<keyword evidence="7" id="KW-1185">Reference proteome</keyword>
<dbReference type="PANTHER" id="PTHR11860">
    <property type="entry name" value="POLYMERIC-IMMUNOGLOBULIN RECEPTOR"/>
    <property type="match status" value="1"/>
</dbReference>
<evidence type="ECO:0000256" key="3">
    <source>
        <dbReference type="ARBA" id="ARBA00023136"/>
    </source>
</evidence>
<evidence type="ECO:0000256" key="1">
    <source>
        <dbReference type="ARBA" id="ARBA00004370"/>
    </source>
</evidence>
<feature type="domain" description="Immunoglobulin V-set" evidence="5">
    <location>
        <begin position="56"/>
        <end position="119"/>
    </location>
</feature>
<evidence type="ECO:0000256" key="4">
    <source>
        <dbReference type="SAM" id="SignalP"/>
    </source>
</evidence>
<dbReference type="Ensembl" id="ENSSTUT00000100616.1">
    <property type="protein sequence ID" value="ENSSTUP00000094001.1"/>
    <property type="gene ID" value="ENSSTUG00000041892.1"/>
</dbReference>
<dbReference type="OMA" id="TEMYCIT"/>
<keyword evidence="3" id="KW-0472">Membrane</keyword>
<reference evidence="6" key="2">
    <citation type="submission" date="2025-09" db="UniProtKB">
        <authorList>
            <consortium name="Ensembl"/>
        </authorList>
    </citation>
    <scope>IDENTIFICATION</scope>
</reference>
<evidence type="ECO:0000313" key="6">
    <source>
        <dbReference type="Ensembl" id="ENSSTUP00000094001.1"/>
    </source>
</evidence>
<dbReference type="GeneTree" id="ENSGT00940000177701"/>
<dbReference type="Pfam" id="PF07686">
    <property type="entry name" value="V-set"/>
    <property type="match status" value="1"/>
</dbReference>
<evidence type="ECO:0000259" key="5">
    <source>
        <dbReference type="Pfam" id="PF07686"/>
    </source>
</evidence>
<evidence type="ECO:0000313" key="7">
    <source>
        <dbReference type="Proteomes" id="UP000472277"/>
    </source>
</evidence>
<dbReference type="SUPFAM" id="SSF48726">
    <property type="entry name" value="Immunoglobulin"/>
    <property type="match status" value="1"/>
</dbReference>
<dbReference type="PANTHER" id="PTHR11860:SF118">
    <property type="entry name" value="CMRF35-LIKE MOLECULE 3-RELATED"/>
    <property type="match status" value="1"/>
</dbReference>
<evidence type="ECO:0000256" key="2">
    <source>
        <dbReference type="ARBA" id="ARBA00022692"/>
    </source>
</evidence>
<keyword evidence="4" id="KW-0732">Signal</keyword>
<dbReference type="Gene3D" id="2.60.40.10">
    <property type="entry name" value="Immunoglobulins"/>
    <property type="match status" value="1"/>
</dbReference>
<dbReference type="AlphaFoldDB" id="A0A674DEE2"/>
<feature type="chain" id="PRO_5025608690" description="Immunoglobulin V-set domain-containing protein" evidence="4">
    <location>
        <begin position="21"/>
        <end position="138"/>
    </location>
</feature>
<dbReference type="GO" id="GO:0005886">
    <property type="term" value="C:plasma membrane"/>
    <property type="evidence" value="ECO:0007669"/>
    <property type="project" value="TreeGrafter"/>
</dbReference>
<organism evidence="6 7">
    <name type="scientific">Salmo trutta</name>
    <name type="common">Brown trout</name>
    <dbReference type="NCBI Taxonomy" id="8032"/>
    <lineage>
        <taxon>Eukaryota</taxon>
        <taxon>Metazoa</taxon>
        <taxon>Chordata</taxon>
        <taxon>Craniata</taxon>
        <taxon>Vertebrata</taxon>
        <taxon>Euteleostomi</taxon>
        <taxon>Actinopterygii</taxon>
        <taxon>Neopterygii</taxon>
        <taxon>Teleostei</taxon>
        <taxon>Protacanthopterygii</taxon>
        <taxon>Salmoniformes</taxon>
        <taxon>Salmonidae</taxon>
        <taxon>Salmoninae</taxon>
        <taxon>Salmo</taxon>
    </lineage>
</organism>
<dbReference type="GO" id="GO:0004888">
    <property type="term" value="F:transmembrane signaling receptor activity"/>
    <property type="evidence" value="ECO:0007669"/>
    <property type="project" value="TreeGrafter"/>
</dbReference>